<organism evidence="2 3">
    <name type="scientific">Pleurodeles waltl</name>
    <name type="common">Iberian ribbed newt</name>
    <dbReference type="NCBI Taxonomy" id="8319"/>
    <lineage>
        <taxon>Eukaryota</taxon>
        <taxon>Metazoa</taxon>
        <taxon>Chordata</taxon>
        <taxon>Craniata</taxon>
        <taxon>Vertebrata</taxon>
        <taxon>Euteleostomi</taxon>
        <taxon>Amphibia</taxon>
        <taxon>Batrachia</taxon>
        <taxon>Caudata</taxon>
        <taxon>Salamandroidea</taxon>
        <taxon>Salamandridae</taxon>
        <taxon>Pleurodelinae</taxon>
        <taxon>Pleurodeles</taxon>
    </lineage>
</organism>
<evidence type="ECO:0000256" key="1">
    <source>
        <dbReference type="SAM" id="MobiDB-lite"/>
    </source>
</evidence>
<gene>
    <name evidence="2" type="ORF">NDU88_003216</name>
</gene>
<keyword evidence="3" id="KW-1185">Reference proteome</keyword>
<evidence type="ECO:0000313" key="2">
    <source>
        <dbReference type="EMBL" id="KAJ1124767.1"/>
    </source>
</evidence>
<comment type="caution">
    <text evidence="2">The sequence shown here is derived from an EMBL/GenBank/DDBJ whole genome shotgun (WGS) entry which is preliminary data.</text>
</comment>
<dbReference type="Proteomes" id="UP001066276">
    <property type="component" value="Chromosome 7"/>
</dbReference>
<dbReference type="AlphaFoldDB" id="A0AAV7P8Z8"/>
<sequence length="51" mass="5517">KGKKTGEPASAQKKKQNLSSQEEVLSPEGTEPIELEPYQVELLGPGGHSRE</sequence>
<dbReference type="EMBL" id="JANPWB010000011">
    <property type="protein sequence ID" value="KAJ1124767.1"/>
    <property type="molecule type" value="Genomic_DNA"/>
</dbReference>
<accession>A0AAV7P8Z8</accession>
<feature type="non-terminal residue" evidence="2">
    <location>
        <position position="51"/>
    </location>
</feature>
<feature type="non-terminal residue" evidence="2">
    <location>
        <position position="1"/>
    </location>
</feature>
<protein>
    <submittedName>
        <fullName evidence="2">Uncharacterized protein</fullName>
    </submittedName>
</protein>
<name>A0AAV7P8Z8_PLEWA</name>
<feature type="region of interest" description="Disordered" evidence="1">
    <location>
        <begin position="1"/>
        <end position="51"/>
    </location>
</feature>
<evidence type="ECO:0000313" key="3">
    <source>
        <dbReference type="Proteomes" id="UP001066276"/>
    </source>
</evidence>
<proteinExistence type="predicted"/>
<reference evidence="2" key="1">
    <citation type="journal article" date="2022" name="bioRxiv">
        <title>Sequencing and chromosome-scale assembly of the giantPleurodeles waltlgenome.</title>
        <authorList>
            <person name="Brown T."/>
            <person name="Elewa A."/>
            <person name="Iarovenko S."/>
            <person name="Subramanian E."/>
            <person name="Araus A.J."/>
            <person name="Petzold A."/>
            <person name="Susuki M."/>
            <person name="Suzuki K.-i.T."/>
            <person name="Hayashi T."/>
            <person name="Toyoda A."/>
            <person name="Oliveira C."/>
            <person name="Osipova E."/>
            <person name="Leigh N.D."/>
            <person name="Simon A."/>
            <person name="Yun M.H."/>
        </authorList>
    </citation>
    <scope>NUCLEOTIDE SEQUENCE</scope>
    <source>
        <strain evidence="2">20211129_DDA</strain>
        <tissue evidence="2">Liver</tissue>
    </source>
</reference>